<evidence type="ECO:0000256" key="1">
    <source>
        <dbReference type="ARBA" id="ARBA00022729"/>
    </source>
</evidence>
<proteinExistence type="predicted"/>
<feature type="domain" description="FAS1" evidence="4">
    <location>
        <begin position="374"/>
        <end position="498"/>
    </location>
</feature>
<name>A0AAJ7XE82_PETMA</name>
<feature type="domain" description="FAS1" evidence="4">
    <location>
        <begin position="503"/>
        <end position="636"/>
    </location>
</feature>
<dbReference type="FunFam" id="2.30.180.10:FF:000032">
    <property type="entry name" value="Fasciclin domain-containing protein, putative"/>
    <property type="match status" value="2"/>
</dbReference>
<dbReference type="SUPFAM" id="SSF82153">
    <property type="entry name" value="FAS1 domain"/>
    <property type="match status" value="4"/>
</dbReference>
<protein>
    <submittedName>
        <fullName evidence="7">Transforming growth factor-beta-induced protein ig-h3-like</fullName>
    </submittedName>
</protein>
<dbReference type="GO" id="GO:0031012">
    <property type="term" value="C:extracellular matrix"/>
    <property type="evidence" value="ECO:0007669"/>
    <property type="project" value="TreeGrafter"/>
</dbReference>
<gene>
    <name evidence="7" type="primary">LOC116954486</name>
</gene>
<evidence type="ECO:0000259" key="4">
    <source>
        <dbReference type="PROSITE" id="PS50213"/>
    </source>
</evidence>
<keyword evidence="6" id="KW-1185">Reference proteome</keyword>
<dbReference type="Pfam" id="PF02469">
    <property type="entry name" value="Fasciclin"/>
    <property type="match status" value="4"/>
</dbReference>
<dbReference type="PROSITE" id="PS51041">
    <property type="entry name" value="EMI"/>
    <property type="match status" value="1"/>
</dbReference>
<dbReference type="RefSeq" id="XP_032830932.1">
    <property type="nucleotide sequence ID" value="XM_032975041.1"/>
</dbReference>
<evidence type="ECO:0000313" key="7">
    <source>
        <dbReference type="RefSeq" id="XP_032830932.1"/>
    </source>
</evidence>
<dbReference type="SMART" id="SM00554">
    <property type="entry name" value="FAS1"/>
    <property type="match status" value="4"/>
</dbReference>
<dbReference type="PROSITE" id="PS50213">
    <property type="entry name" value="FAS1"/>
    <property type="match status" value="4"/>
</dbReference>
<dbReference type="GO" id="GO:0005615">
    <property type="term" value="C:extracellular space"/>
    <property type="evidence" value="ECO:0007669"/>
    <property type="project" value="TreeGrafter"/>
</dbReference>
<evidence type="ECO:0000256" key="3">
    <source>
        <dbReference type="SAM" id="SignalP"/>
    </source>
</evidence>
<dbReference type="AlphaFoldDB" id="A0AAJ7XE82"/>
<feature type="domain" description="FAS1" evidence="4">
    <location>
        <begin position="94"/>
        <end position="233"/>
    </location>
</feature>
<dbReference type="GO" id="GO:0007155">
    <property type="term" value="P:cell adhesion"/>
    <property type="evidence" value="ECO:0007669"/>
    <property type="project" value="TreeGrafter"/>
</dbReference>
<dbReference type="InterPro" id="IPR011489">
    <property type="entry name" value="EMI_domain"/>
</dbReference>
<dbReference type="KEGG" id="pmrn:116954486"/>
<dbReference type="InterPro" id="IPR000782">
    <property type="entry name" value="FAS1_domain"/>
</dbReference>
<organism evidence="6 7">
    <name type="scientific">Petromyzon marinus</name>
    <name type="common">Sea lamprey</name>
    <dbReference type="NCBI Taxonomy" id="7757"/>
    <lineage>
        <taxon>Eukaryota</taxon>
        <taxon>Metazoa</taxon>
        <taxon>Chordata</taxon>
        <taxon>Craniata</taxon>
        <taxon>Vertebrata</taxon>
        <taxon>Cyclostomata</taxon>
        <taxon>Hyperoartia</taxon>
        <taxon>Petromyzontiformes</taxon>
        <taxon>Petromyzontidae</taxon>
        <taxon>Petromyzon</taxon>
    </lineage>
</organism>
<dbReference type="Proteomes" id="UP001318040">
    <property type="component" value="Chromosome 3"/>
</dbReference>
<keyword evidence="1 3" id="KW-0732">Signal</keyword>
<feature type="signal peptide" evidence="3">
    <location>
        <begin position="1"/>
        <end position="20"/>
    </location>
</feature>
<sequence length="710" mass="77980">MMMMMMLAVCLLLLLGDVTVVPSEGSAFDKHLYHSRVRGNKQGPNVCAVQQIEGTGKKYYSSCKQWYARKICGQPTVVTYDCCPGYVKVDGINGCSAITPMENVYNTMEYVEAMSTQSYFNISGLRPNVEASGIHTVFTPSDEAWEALSEDIREALVSNVNLELRNALSYHMVSRRLLTSDLRDGLVLTSNYENQPLFINHHSNGVVTVNCARLIRPNFLATNGVVHTIDRVIVPVSNRISEIVEFTAELESLKVLMEKAGMMPLLSSEGPLTLFAPTNEAIERVPKETMDRIMGDPKTLKMVLEGHMMRSVICSESLLGEDVVLPTAGGAPALVASCQGSSIRLRRGGEVTRRDIVTTNGVVHLIDHLVLPDSARDVLEVAEDSGVNTFMDLLEESGAKAQLQHEESYTLLTVKDSAVTESFTADRGEKLKQKMLAHVVRGRYLSDRLFNGQRLETLAGGTLRVFIYHRALCIESSCVDTKDRTARNGAIFILDKPLPPPPRSTLMNMLEADTRFTMLVSLLRTAGFAEKLSMPVDLTIFAPTNEAFGTLPVAELARLSRNSKELQELLLSHVSSGILVRGGLIPIGTNLVMALSGVNIDVTQKGGVMSINEKQTVIEADIMATNGVIHVIDGVLGQRPSRRRHALVNFGPGAPSGLELYRRLTHKPLHWKRPGHAVSRKRLRGLVAKSSLRKQAGKVETHGHDSFVGM</sequence>
<dbReference type="PANTHER" id="PTHR10900">
    <property type="entry name" value="PERIOSTIN-RELATED"/>
    <property type="match status" value="1"/>
</dbReference>
<reference evidence="7" key="1">
    <citation type="submission" date="2025-08" db="UniProtKB">
        <authorList>
            <consortium name="RefSeq"/>
        </authorList>
    </citation>
    <scope>IDENTIFICATION</scope>
    <source>
        <tissue evidence="7">Sperm</tissue>
    </source>
</reference>
<keyword evidence="2" id="KW-1015">Disulfide bond</keyword>
<evidence type="ECO:0000259" key="5">
    <source>
        <dbReference type="PROSITE" id="PS51041"/>
    </source>
</evidence>
<feature type="domain" description="FAS1" evidence="4">
    <location>
        <begin position="237"/>
        <end position="370"/>
    </location>
</feature>
<dbReference type="PANTHER" id="PTHR10900:SF124">
    <property type="entry name" value="FI05614P"/>
    <property type="match status" value="1"/>
</dbReference>
<dbReference type="Gene3D" id="2.30.180.10">
    <property type="entry name" value="FAS1 domain"/>
    <property type="match status" value="4"/>
</dbReference>
<dbReference type="InterPro" id="IPR050904">
    <property type="entry name" value="Adhesion/Biosynth-related"/>
</dbReference>
<feature type="chain" id="PRO_5042544350" evidence="3">
    <location>
        <begin position="21"/>
        <end position="710"/>
    </location>
</feature>
<evidence type="ECO:0000256" key="2">
    <source>
        <dbReference type="ARBA" id="ARBA00023157"/>
    </source>
</evidence>
<dbReference type="GO" id="GO:0030198">
    <property type="term" value="P:extracellular matrix organization"/>
    <property type="evidence" value="ECO:0007669"/>
    <property type="project" value="TreeGrafter"/>
</dbReference>
<dbReference type="GO" id="GO:0050839">
    <property type="term" value="F:cell adhesion molecule binding"/>
    <property type="evidence" value="ECO:0007669"/>
    <property type="project" value="TreeGrafter"/>
</dbReference>
<accession>A0AAJ7XE82</accession>
<evidence type="ECO:0000313" key="6">
    <source>
        <dbReference type="Proteomes" id="UP001318040"/>
    </source>
</evidence>
<dbReference type="InterPro" id="IPR036378">
    <property type="entry name" value="FAS1_dom_sf"/>
</dbReference>
<feature type="domain" description="EMI" evidence="5">
    <location>
        <begin position="43"/>
        <end position="97"/>
    </location>
</feature>